<comment type="caution">
    <text evidence="6">The sequence shown here is derived from an EMBL/GenBank/DDBJ whole genome shotgun (WGS) entry which is preliminary data.</text>
</comment>
<reference evidence="6 7" key="1">
    <citation type="journal article" date="2011" name="Front. Microbiol.">
        <title>Two Strains of Crocosphaera watsonii with Highly Conserved Genomes are Distinguished by Strain-Specific Features.</title>
        <authorList>
            <person name="Bench S.R."/>
            <person name="Ilikchyan I.N."/>
            <person name="Tripp H.J."/>
            <person name="Zehr J.P."/>
        </authorList>
    </citation>
    <scope>NUCLEOTIDE SEQUENCE [LARGE SCALE GENOMIC DNA]</scope>
    <source>
        <strain evidence="6 7">WH 0003</strain>
    </source>
</reference>
<keyword evidence="3" id="KW-0540">Nuclease</keyword>
<evidence type="ECO:0000256" key="2">
    <source>
        <dbReference type="ARBA" id="ARBA00022517"/>
    </source>
</evidence>
<feature type="domain" description="YqgF/RNase H-like" evidence="5">
    <location>
        <begin position="7"/>
        <end position="94"/>
    </location>
</feature>
<dbReference type="Proteomes" id="UP000003477">
    <property type="component" value="Unassembled WGS sequence"/>
</dbReference>
<dbReference type="GO" id="GO:0016787">
    <property type="term" value="F:hydrolase activity"/>
    <property type="evidence" value="ECO:0007669"/>
    <property type="project" value="UniProtKB-KW"/>
</dbReference>
<evidence type="ECO:0000256" key="3">
    <source>
        <dbReference type="ARBA" id="ARBA00022722"/>
    </source>
</evidence>
<sequence>MNQAILSKILGFDPGRDKCGIAITDKKGNIYYHQVIESSQAILTINTLIKQFSVNLLVLGNQTTSKQWRKRLDNELLMSIPIELIDERNSTLEARDRYWKMYPPQGLMRLLPQGMRNPPRPIDDIVAILLIERYFKSINN</sequence>
<keyword evidence="1" id="KW-0963">Cytoplasm</keyword>
<dbReference type="SMART" id="SM00732">
    <property type="entry name" value="YqgFc"/>
    <property type="match status" value="1"/>
</dbReference>
<evidence type="ECO:0000256" key="4">
    <source>
        <dbReference type="ARBA" id="ARBA00022801"/>
    </source>
</evidence>
<dbReference type="PATRIC" id="fig|423471.3.peg.4887"/>
<keyword evidence="4" id="KW-0378">Hydrolase</keyword>
<evidence type="ECO:0000256" key="1">
    <source>
        <dbReference type="ARBA" id="ARBA00022490"/>
    </source>
</evidence>
<dbReference type="RefSeq" id="WP_007308009.1">
    <property type="nucleotide sequence ID" value="NZ_AESD01000805.1"/>
</dbReference>
<gene>
    <name evidence="6" type="ORF">CWATWH0003_5230</name>
</gene>
<evidence type="ECO:0000313" key="6">
    <source>
        <dbReference type="EMBL" id="EHJ10013.1"/>
    </source>
</evidence>
<keyword evidence="2" id="KW-0690">Ribosome biogenesis</keyword>
<dbReference type="InterPro" id="IPR005227">
    <property type="entry name" value="YqgF"/>
</dbReference>
<dbReference type="InterPro" id="IPR012337">
    <property type="entry name" value="RNaseH-like_sf"/>
</dbReference>
<dbReference type="EMBL" id="AESD01000805">
    <property type="protein sequence ID" value="EHJ10013.1"/>
    <property type="molecule type" value="Genomic_DNA"/>
</dbReference>
<dbReference type="Gene3D" id="3.30.420.140">
    <property type="entry name" value="YqgF/RNase H-like domain"/>
    <property type="match status" value="1"/>
</dbReference>
<accession>G5JCT0</accession>
<proteinExistence type="predicted"/>
<dbReference type="GO" id="GO:0006364">
    <property type="term" value="P:rRNA processing"/>
    <property type="evidence" value="ECO:0007669"/>
    <property type="project" value="InterPro"/>
</dbReference>
<organism evidence="6 7">
    <name type="scientific">Crocosphaera watsonii WH 0003</name>
    <dbReference type="NCBI Taxonomy" id="423471"/>
    <lineage>
        <taxon>Bacteria</taxon>
        <taxon>Bacillati</taxon>
        <taxon>Cyanobacteriota</taxon>
        <taxon>Cyanophyceae</taxon>
        <taxon>Oscillatoriophycideae</taxon>
        <taxon>Chroococcales</taxon>
        <taxon>Aphanothecaceae</taxon>
        <taxon>Crocosphaera</taxon>
    </lineage>
</organism>
<dbReference type="GO" id="GO:0004518">
    <property type="term" value="F:nuclease activity"/>
    <property type="evidence" value="ECO:0007669"/>
    <property type="project" value="UniProtKB-KW"/>
</dbReference>
<name>G5JCT0_CROWT</name>
<dbReference type="GeneID" id="88768554"/>
<protein>
    <recommendedName>
        <fullName evidence="5">YqgF/RNase H-like domain-containing protein</fullName>
    </recommendedName>
</protein>
<dbReference type="InterPro" id="IPR006641">
    <property type="entry name" value="YqgF/RNaseH-like_dom"/>
</dbReference>
<dbReference type="InterPro" id="IPR037027">
    <property type="entry name" value="YqgF/RNaseH-like_dom_sf"/>
</dbReference>
<dbReference type="AlphaFoldDB" id="G5JCT0"/>
<evidence type="ECO:0000259" key="5">
    <source>
        <dbReference type="SMART" id="SM00732"/>
    </source>
</evidence>
<dbReference type="SUPFAM" id="SSF53098">
    <property type="entry name" value="Ribonuclease H-like"/>
    <property type="match status" value="1"/>
</dbReference>
<dbReference type="Pfam" id="PF03652">
    <property type="entry name" value="RuvX"/>
    <property type="match status" value="1"/>
</dbReference>
<evidence type="ECO:0000313" key="7">
    <source>
        <dbReference type="Proteomes" id="UP000003477"/>
    </source>
</evidence>